<dbReference type="Gene3D" id="1.20.1280.50">
    <property type="match status" value="1"/>
</dbReference>
<proteinExistence type="predicted"/>
<sequence length="676" mass="76985">MDKIFSTLKDIATTSFIPFIYNDSNQNSSPDLIYTLPTLIEGYLTSGQEFEQRKDFLSALMIYSQGLNAVPPPSPSTPAHSNTKEKYLQLQKAKQNALKRFMKKSTNGIFEWSLLPNEVLSLIFNFLDIGDLLVCTSICVEWFEFIMDWSEFWDKLLPKIPHMNKATIASIMRRQSKTFCLVGPMDLDVLHGILFCLACPSRSVGLTSSNYENCCFVQELYFDHIFITDIGSTLLEQALRSIGPELKRVEFVSCDTANNQVFKLLSRSPSFHNVAYVSISLTRITKMAFSSNDYNKHYLYTLPSDTEKKLPNPTFKYLSYLKLVPIALFSYNHTYGATLQHIAQIICQSPNLCELIVDADIPFDDGIHIALKQHNPNLQYLTVCSKSTRNIQPVISSTSNHNYRNYQYSNINYVFNGTSSSSSSHKKINDNNNTLITATPSTNLTTNTTKGLRTLIFSDLRGIKLRMVNNHCAGLFKKNFKTLEVLWIRCELGHRLLTELVSCGCPNLREINFSFLLYGGSFDEFCNLLKTFFSKCTALEAITIDSREPGIAGCGKRTHSLAPDKTLILIPIAQYCTQLQNLCVIDGQNRYPNHIDMDFFLETIQEFNIHSKLTYLEAHLYWEKAMDTVRQLKELKTLCLPMQTTPTLPEQLIYPEHLKEKLEKILSERGGGLIYN</sequence>
<dbReference type="InterPro" id="IPR036047">
    <property type="entry name" value="F-box-like_dom_sf"/>
</dbReference>
<evidence type="ECO:0000313" key="3">
    <source>
        <dbReference type="Proteomes" id="UP001209540"/>
    </source>
</evidence>
<reference evidence="2" key="1">
    <citation type="journal article" date="2022" name="IScience">
        <title>Evolution of zygomycete secretomes and the origins of terrestrial fungal ecologies.</title>
        <authorList>
            <person name="Chang Y."/>
            <person name="Wang Y."/>
            <person name="Mondo S."/>
            <person name="Ahrendt S."/>
            <person name="Andreopoulos W."/>
            <person name="Barry K."/>
            <person name="Beard J."/>
            <person name="Benny G.L."/>
            <person name="Blankenship S."/>
            <person name="Bonito G."/>
            <person name="Cuomo C."/>
            <person name="Desiro A."/>
            <person name="Gervers K.A."/>
            <person name="Hundley H."/>
            <person name="Kuo A."/>
            <person name="LaButti K."/>
            <person name="Lang B.F."/>
            <person name="Lipzen A."/>
            <person name="O'Donnell K."/>
            <person name="Pangilinan J."/>
            <person name="Reynolds N."/>
            <person name="Sandor L."/>
            <person name="Smith M.E."/>
            <person name="Tsang A."/>
            <person name="Grigoriev I.V."/>
            <person name="Stajich J.E."/>
            <person name="Spatafora J.W."/>
        </authorList>
    </citation>
    <scope>NUCLEOTIDE SEQUENCE</scope>
    <source>
        <strain evidence="2">RSA 2281</strain>
    </source>
</reference>
<organism evidence="2 3">
    <name type="scientific">Phascolomyces articulosus</name>
    <dbReference type="NCBI Taxonomy" id="60185"/>
    <lineage>
        <taxon>Eukaryota</taxon>
        <taxon>Fungi</taxon>
        <taxon>Fungi incertae sedis</taxon>
        <taxon>Mucoromycota</taxon>
        <taxon>Mucoromycotina</taxon>
        <taxon>Mucoromycetes</taxon>
        <taxon>Mucorales</taxon>
        <taxon>Lichtheimiaceae</taxon>
        <taxon>Phascolomyces</taxon>
    </lineage>
</organism>
<reference evidence="2" key="2">
    <citation type="submission" date="2023-02" db="EMBL/GenBank/DDBJ databases">
        <authorList>
            <consortium name="DOE Joint Genome Institute"/>
            <person name="Mondo S.J."/>
            <person name="Chang Y."/>
            <person name="Wang Y."/>
            <person name="Ahrendt S."/>
            <person name="Andreopoulos W."/>
            <person name="Barry K."/>
            <person name="Beard J."/>
            <person name="Benny G.L."/>
            <person name="Blankenship S."/>
            <person name="Bonito G."/>
            <person name="Cuomo C."/>
            <person name="Desiro A."/>
            <person name="Gervers K.A."/>
            <person name="Hundley H."/>
            <person name="Kuo A."/>
            <person name="LaButti K."/>
            <person name="Lang B.F."/>
            <person name="Lipzen A."/>
            <person name="O'Donnell K."/>
            <person name="Pangilinan J."/>
            <person name="Reynolds N."/>
            <person name="Sandor L."/>
            <person name="Smith M.W."/>
            <person name="Tsang A."/>
            <person name="Grigoriev I.V."/>
            <person name="Stajich J.E."/>
            <person name="Spatafora J.W."/>
        </authorList>
    </citation>
    <scope>NUCLEOTIDE SEQUENCE</scope>
    <source>
        <strain evidence="2">RSA 2281</strain>
    </source>
</reference>
<dbReference type="Proteomes" id="UP001209540">
    <property type="component" value="Unassembled WGS sequence"/>
</dbReference>
<name>A0AAD5PBA0_9FUNG</name>
<feature type="domain" description="F-box" evidence="1">
    <location>
        <begin position="109"/>
        <end position="156"/>
    </location>
</feature>
<dbReference type="SMART" id="SM00256">
    <property type="entry name" value="FBOX"/>
    <property type="match status" value="1"/>
</dbReference>
<dbReference type="Pfam" id="PF12937">
    <property type="entry name" value="F-box-like"/>
    <property type="match status" value="1"/>
</dbReference>
<dbReference type="InterPro" id="IPR001810">
    <property type="entry name" value="F-box_dom"/>
</dbReference>
<dbReference type="InterPro" id="IPR032675">
    <property type="entry name" value="LRR_dom_sf"/>
</dbReference>
<dbReference type="SUPFAM" id="SSF81383">
    <property type="entry name" value="F-box domain"/>
    <property type="match status" value="1"/>
</dbReference>
<comment type="caution">
    <text evidence="2">The sequence shown here is derived from an EMBL/GenBank/DDBJ whole genome shotgun (WGS) entry which is preliminary data.</text>
</comment>
<evidence type="ECO:0000313" key="2">
    <source>
        <dbReference type="EMBL" id="KAI9250937.1"/>
    </source>
</evidence>
<dbReference type="SUPFAM" id="SSF52047">
    <property type="entry name" value="RNI-like"/>
    <property type="match status" value="1"/>
</dbReference>
<protein>
    <recommendedName>
        <fullName evidence="1">F-box domain-containing protein</fullName>
    </recommendedName>
</protein>
<dbReference type="Gene3D" id="3.80.10.10">
    <property type="entry name" value="Ribonuclease Inhibitor"/>
    <property type="match status" value="1"/>
</dbReference>
<accession>A0AAD5PBA0</accession>
<keyword evidence="3" id="KW-1185">Reference proteome</keyword>
<gene>
    <name evidence="2" type="ORF">BDA99DRAFT_575281</name>
</gene>
<evidence type="ECO:0000259" key="1">
    <source>
        <dbReference type="PROSITE" id="PS50181"/>
    </source>
</evidence>
<dbReference type="EMBL" id="JAIXMP010000031">
    <property type="protein sequence ID" value="KAI9250937.1"/>
    <property type="molecule type" value="Genomic_DNA"/>
</dbReference>
<dbReference type="PROSITE" id="PS50181">
    <property type="entry name" value="FBOX"/>
    <property type="match status" value="1"/>
</dbReference>
<dbReference type="AlphaFoldDB" id="A0AAD5PBA0"/>